<reference evidence="1 2" key="1">
    <citation type="submission" date="2019-12" db="EMBL/GenBank/DDBJ databases">
        <title>Salinicoccus cyprini sp. nov., isolated from gastro-intestinal tract of mirror carp, Cyprinus carpio var. specularis, collected from Gobind Sagar Reservoir, Himachal Pradesh, India.</title>
        <authorList>
            <person name="Talwar C."/>
            <person name="Singh A.K."/>
            <person name="Lal R."/>
            <person name="Negi R.K."/>
        </authorList>
    </citation>
    <scope>NUCLEOTIDE SEQUENCE [LARGE SCALE GENOMIC DNA]</scope>
    <source>
        <strain evidence="1 2">J-82</strain>
    </source>
</reference>
<gene>
    <name evidence="1" type="ORF">GQ671_03620</name>
</gene>
<dbReference type="Proteomes" id="UP000436284">
    <property type="component" value="Unassembled WGS sequence"/>
</dbReference>
<proteinExistence type="predicted"/>
<sequence>MSLYQPSSRQNSGGDCQSICLCKSKSIKTKLFKDINRGINEVACVKRHIQLIQKHFNLVIDFINEWLPQPQHA</sequence>
<organism evidence="1 2">
    <name type="scientific">Salinicoccus hispanicus</name>
    <dbReference type="NCBI Taxonomy" id="157225"/>
    <lineage>
        <taxon>Bacteria</taxon>
        <taxon>Bacillati</taxon>
        <taxon>Bacillota</taxon>
        <taxon>Bacilli</taxon>
        <taxon>Bacillales</taxon>
        <taxon>Staphylococcaceae</taxon>
        <taxon>Salinicoccus</taxon>
    </lineage>
</organism>
<accession>A0A6N8TWU3</accession>
<evidence type="ECO:0000313" key="1">
    <source>
        <dbReference type="EMBL" id="MXQ50394.1"/>
    </source>
</evidence>
<comment type="caution">
    <text evidence="1">The sequence shown here is derived from an EMBL/GenBank/DDBJ whole genome shotgun (WGS) entry which is preliminary data.</text>
</comment>
<dbReference type="AlphaFoldDB" id="A0A6N8TWU3"/>
<keyword evidence="2" id="KW-1185">Reference proteome</keyword>
<protein>
    <submittedName>
        <fullName evidence="1">Uncharacterized protein</fullName>
    </submittedName>
</protein>
<dbReference type="EMBL" id="WUUK01000001">
    <property type="protein sequence ID" value="MXQ50394.1"/>
    <property type="molecule type" value="Genomic_DNA"/>
</dbReference>
<name>A0A6N8TWU3_9STAP</name>
<evidence type="ECO:0000313" key="2">
    <source>
        <dbReference type="Proteomes" id="UP000436284"/>
    </source>
</evidence>
<dbReference type="OrthoDB" id="9812611at2"/>